<dbReference type="GO" id="GO:0006623">
    <property type="term" value="P:protein targeting to vacuole"/>
    <property type="evidence" value="ECO:0007669"/>
    <property type="project" value="TreeGrafter"/>
</dbReference>
<dbReference type="Gene3D" id="2.30.42.10">
    <property type="match status" value="1"/>
</dbReference>
<dbReference type="InterPro" id="IPR000008">
    <property type="entry name" value="C2_dom"/>
</dbReference>
<dbReference type="InterPro" id="IPR035892">
    <property type="entry name" value="C2_domain_sf"/>
</dbReference>
<feature type="domain" description="C2" evidence="3">
    <location>
        <begin position="1398"/>
        <end position="1543"/>
    </location>
</feature>
<proteinExistence type="inferred from homology"/>
<dbReference type="SMART" id="SM00228">
    <property type="entry name" value="PDZ"/>
    <property type="match status" value="1"/>
</dbReference>
<reference evidence="5 6" key="1">
    <citation type="submission" date="2019-07" db="EMBL/GenBank/DDBJ databases">
        <title>Genomics analysis of Aphanomyces spp. identifies a new class of oomycete effector associated with host adaptation.</title>
        <authorList>
            <person name="Gaulin E."/>
        </authorList>
    </citation>
    <scope>NUCLEOTIDE SEQUENCE [LARGE SCALE GENOMIC DNA]</scope>
    <source>
        <strain evidence="5 6">ATCC 201684</strain>
    </source>
</reference>
<dbReference type="PROSITE" id="PS50004">
    <property type="entry name" value="C2"/>
    <property type="match status" value="1"/>
</dbReference>
<evidence type="ECO:0000259" key="3">
    <source>
        <dbReference type="PROSITE" id="PS50004"/>
    </source>
</evidence>
<dbReference type="InterPro" id="IPR001478">
    <property type="entry name" value="PDZ"/>
</dbReference>
<dbReference type="Pfam" id="PF25036">
    <property type="entry name" value="VPS13_VAB"/>
    <property type="match status" value="2"/>
</dbReference>
<dbReference type="PANTHER" id="PTHR16166:SF93">
    <property type="entry name" value="INTERMEMBRANE LIPID TRANSFER PROTEIN VPS13"/>
    <property type="match status" value="1"/>
</dbReference>
<dbReference type="Gene3D" id="2.60.40.150">
    <property type="entry name" value="C2 domain"/>
    <property type="match status" value="1"/>
</dbReference>
<evidence type="ECO:0008006" key="7">
    <source>
        <dbReference type="Google" id="ProtNLM"/>
    </source>
</evidence>
<dbReference type="InterPro" id="IPR011993">
    <property type="entry name" value="PH-like_dom_sf"/>
</dbReference>
<dbReference type="InterPro" id="IPR036034">
    <property type="entry name" value="PDZ_sf"/>
</dbReference>
<dbReference type="Proteomes" id="UP000481153">
    <property type="component" value="Unassembled WGS sequence"/>
</dbReference>
<comment type="caution">
    <text evidence="5">The sequence shown here is derived from an EMBL/GenBank/DDBJ whole genome shotgun (WGS) entry which is preliminary data.</text>
</comment>
<keyword evidence="6" id="KW-1185">Reference proteome</keyword>
<dbReference type="GO" id="GO:0045053">
    <property type="term" value="P:protein retention in Golgi apparatus"/>
    <property type="evidence" value="ECO:0007669"/>
    <property type="project" value="TreeGrafter"/>
</dbReference>
<dbReference type="InterPro" id="IPR009543">
    <property type="entry name" value="VPS13_VAB"/>
</dbReference>
<name>A0A6G0XLT3_9STRA</name>
<sequence length="3308" mass="374025">MTFDLSCDVVTDYRGIMKDFQLLDSSHPLTKSDVEMFHREAISSTKKDSTQHIDFRLALCTEETSSHYLLQLRLDSVALTYLLRVYKQLNYFCRNHLYYALYTPLTTYQLSQVFDEYEIRSRVSPSTNDPPGFHWEAVAHDLSFSLPRNSCSHEMLQLHASNAKFYSSKHDSDFLMSGLFADEGLNGSFIEAVSRRQELRRIELRNLRRIVKNQRAKLLASQSQLRADYKTAMRESQRFMHEGGSVESLMQAEQACAILNSKLSSLENHLSGLQSHLTFIDSEIEASKISKDEVKVVGRYRSHSLEMIQSSVDKIPEYNIISLFGSEDAAFHDAAEESVAETLLPWLSFELIGLSGWTIDPTTNAIDSRNPLFQQVMATCTIDFKTEQDEESNSSYLVQDVKVRINEWNIGFKEYQYETIIGMIYENFKEVNSIVNENFWPRCQNCGGFHGDTIICNVDWLRVSIDVEDALLSLRKAMTPPEKHTNIDFEQLKIMITMKTSDDLNIDVSAVAFSISEMNDVIKEYVRPTQAIRDVPQLYFTSTSSYTDSKYIVHFNHSHVILIPDSLTMLTSFFSWPFWMKPVEEQLVFLIPPSIDWKIMEVCVVFDKACCFYLLEEFNKVDTRALVLMAKVKFDYTWSQDVTSNTSSTKVDCIIEQHGLYFSSLPDLRIDIDFPLMNAFTFQYMHLMEYLHKPSLQASQRYAVSLHADKQGLNFIPVEARVSVQDALLLSNIGNIYKAHKNMVFCGRELTAQSETPKIISDRLLADIGGLRVVLVNNSLGVPIVDIVMSEIECEYECTKDTSMSIGGIFHCNYFNNSIYRWEPLIEPFEIQSASLLSNSLDVELNLPFALNVNITPAMAPILFMENLLQADDVVASGVTVITPFWLQNSLGTSIKFSFAHGESFIQDSVDHSQVVPIDCRDKNTHLRTFDKASELDTLLSQRNNLTAQHSLFIWVTGSQWMSLNPVTVDVVGHIAIGLRPVEEYADEEDLSFPVIVAEISLQEDGSKLIHLHSQVLVRNETSMPLILWGYAPPGIVEEWIVDRETTSYVPLHLIHPEARLSVRPSLETDYAPLASTFGEFEKEIRSAQLNFDHQRRRFVRSGACTCKSKGNGPTSQILSMQLLPGMLVRELPAWHCVYDVEAFALINSSLKAKGPVARSTSTVVPEDEEDERESDLFEALLRLDEKSSPISKQQVIVDISEEAKLAKQDQESSTLHFAHILTLKPYLTLHNRLACPVAYRILAQSLQLVAEGVLTVGEMLPLFQISSQEELFVSFRLENYNWSELTTLLHPKTSCIPFKESNDNIKIRGRSFPQAAKVHNSQGSVPDLLLRLKKKDRDVIVYSSLWIVNHTGLPLEYCDALSRKSMENAFTYMHNRPGSLASTNFVRRLSTVMDPPSSALDAFQLFEKPATIVPVAIYLVVKEAQNLPNRHKYVGTQNPYVRASLFVPKQTKNGEIVESLFCFATTKPHVSGGINPKFSRALGNTMYLPFPTEMGVYQLQSARVVVEMRSTWYGSDTLLGIVSLPLSEISSKREKYAGFEWHELIKRKSLKHGPVEGESGGKILMSFTLATKHFIDAQDNGQSWGIVQTTPRKITPQRTSLLTETPFELTVYLPTNRFTSVVISVVPSTTVLEIIIELLLPRFVSLRSAGRPEAERWYGAVLSDGDIPIKLIGKKFGVHLCHRITFNTLRLYDESSTASVHHSTPRSLAKQYQPNQVIPVEWSEAINFGSKSGSSWDVLRVRTSKSSWSDAVRIHRNALGNSGVAQLLTLVEEAQYARFSLRKQFELALWSCYGPGVFGDTIVTTIVPRYVLINQTSFPLSYRQHNCQLVTTLLVNDMKPFHWDNADEPKKSIEVTFADGEMDWSGPFMIHSLGTTHLKLRGKDNVHDIYILQAQLDMIGGSIVCVFRDESKRWPPYRIDNFTSFRLQFRQAQWSKEIWDEVRPRSSVPYSWDNHEGPQSYSADGNQTHVLERYLEVRFMQISSSLSLDVTNAVVDKKEYNLDMMQKHKRLQLTRSLPAALFDGCAVQGMLLKKDNAFNWSKRYFRLHEHMVYYFMTENDHGLRGVIDLATNPLAEESVTLYMRGWSKPKFKHTTVSKKTNPLQSMAKSISETLFGEEVKEDVASYVPYCEEYALWIGSLIRMSHSMVMKATQWLKALTISGAELTPSQLFLLSGSELVQFLISEALASNALVAVDKAQQMLYYGVLGLWNPPPDIDVDDIRFENSSTLYRVILPTPPAPTTREFSISTANRTYHLRAETPDEAASWCRHIREAMIAAMHDAHTNQSSKLSDSMHDTKTTTKTYVFARVRADGPTKVLELTEGGEEDDEFGTNFAGINLINQSPRELTEYTVDWLRHVHVDINLASVGVSCVNSKPMELIYASLRGVVASFDRNENKMRFGISWMDIQADNQIPEATFQTLLCPKQRDAVDTAELVCHDCNVPQDQTAFHFCCGWSNEQGSTDYFEYCSFYVSPMLLQLDEEFVSLLRDFLNEVLMHQNGVARQDFSDATQSTQKINLGQIQVDFKMVMESEELDPLNNTSLLEEHTASSTERKVYFAVLNIHAVELDITFRSDVINDRFKALEQQFDDELTDNVAAWIPSLSMHVPDLDNAPIRLNALVVEHAFGTSGDITRRVSKYYTRQLWKQIHKILGSFDFLGNPAGLLDHLGTAVRDLIVEPFEGARAGSGIAGSGLGFGKGLAKGATSFVTNFIDGTSDATSKVAGTFGQGLATMSFDDHYQQIRAKARRRHVRGFKEGILQGSRELTLGMVEGVTGVVMNPLRGAQTHGPLGFLKGTVTGLIGLPMKPVAGVFDFASRATQGIRNRSVHHGRRGLRLPRVFGRYNELKYYKEEDVIAHMLVRKIGTDEKIIFYTRLEQMVPAQELAEVARARKLMVPLHKQVMKMERFETEIEDEERGKRATYSVVFSKKSLGLELETDFYGESVIVKNCLDRSAIDGAETTSRDVTSRILQPGDVLVQLGDVDVRNIGFRETIALIRGSSRPVTLTFESCDVFEDDGVDDVKYVYSPNSASIVSTFPTSNSLKVKQTHWVIITDRRVLYIQWDNEANLEDALLEWSTPLRSVHSVELQDDSVKLNLRVGVNSIFTGPLLRPEWKHDTSQAIDAMNVFYQVMQKSFGANSELSDVQEVYPSDTSFSGMLRVQFVNGSKRRRWCILCRNCFYVFTLNSPKTLRFIVPLGRVAVSKEASLAWSLKNGSQNYALPVLQIDGPTLTEKSEKEIMLFAVKSEDVEMWMSALQHAAGKGMRHSKGTRFYAPTEATTLLVGCKETKPYMVAQLVDALKKTLAVFKA</sequence>
<evidence type="ECO:0000259" key="4">
    <source>
        <dbReference type="PROSITE" id="PS50106"/>
    </source>
</evidence>
<evidence type="ECO:0000313" key="5">
    <source>
        <dbReference type="EMBL" id="KAF0741337.1"/>
    </source>
</evidence>
<accession>A0A6G0XLT3</accession>
<dbReference type="Gene3D" id="2.30.29.30">
    <property type="entry name" value="Pleckstrin-homology domain (PH domain)/Phosphotyrosine-binding domain (PTB)"/>
    <property type="match status" value="3"/>
</dbReference>
<feature type="domain" description="PDZ" evidence="4">
    <location>
        <begin position="2908"/>
        <end position="3011"/>
    </location>
</feature>
<dbReference type="SUPFAM" id="SSF49562">
    <property type="entry name" value="C2 domain (Calcium/lipid-binding domain, CaLB)"/>
    <property type="match status" value="1"/>
</dbReference>
<feature type="domain" description="PH" evidence="2">
    <location>
        <begin position="3151"/>
        <end position="3260"/>
    </location>
</feature>
<dbReference type="SMART" id="SM00233">
    <property type="entry name" value="PH"/>
    <property type="match status" value="3"/>
</dbReference>
<dbReference type="SUPFAM" id="SSF50729">
    <property type="entry name" value="PH domain-like"/>
    <property type="match status" value="2"/>
</dbReference>
<dbReference type="SUPFAM" id="SSF50156">
    <property type="entry name" value="PDZ domain-like"/>
    <property type="match status" value="1"/>
</dbReference>
<dbReference type="InterPro" id="IPR026847">
    <property type="entry name" value="VPS13"/>
</dbReference>
<dbReference type="PROSITE" id="PS50003">
    <property type="entry name" value="PH_DOMAIN"/>
    <property type="match status" value="2"/>
</dbReference>
<evidence type="ECO:0000313" key="6">
    <source>
        <dbReference type="Proteomes" id="UP000481153"/>
    </source>
</evidence>
<dbReference type="VEuPathDB" id="FungiDB:AeMF1_016727"/>
<gene>
    <name evidence="5" type="ORF">Ae201684_003448</name>
</gene>
<dbReference type="PANTHER" id="PTHR16166">
    <property type="entry name" value="VACUOLAR PROTEIN SORTING-ASSOCIATED PROTEIN VPS13"/>
    <property type="match status" value="1"/>
</dbReference>
<organism evidence="5 6">
    <name type="scientific">Aphanomyces euteiches</name>
    <dbReference type="NCBI Taxonomy" id="100861"/>
    <lineage>
        <taxon>Eukaryota</taxon>
        <taxon>Sar</taxon>
        <taxon>Stramenopiles</taxon>
        <taxon>Oomycota</taxon>
        <taxon>Saprolegniomycetes</taxon>
        <taxon>Saprolegniales</taxon>
        <taxon>Verrucalvaceae</taxon>
        <taxon>Aphanomyces</taxon>
    </lineage>
</organism>
<dbReference type="PROSITE" id="PS50106">
    <property type="entry name" value="PDZ"/>
    <property type="match status" value="1"/>
</dbReference>
<evidence type="ECO:0000259" key="2">
    <source>
        <dbReference type="PROSITE" id="PS50003"/>
    </source>
</evidence>
<feature type="domain" description="PH" evidence="2">
    <location>
        <begin position="2025"/>
        <end position="2277"/>
    </location>
</feature>
<comment type="similarity">
    <text evidence="1">Belongs to the VPS13 family.</text>
</comment>
<dbReference type="EMBL" id="VJMJ01000037">
    <property type="protein sequence ID" value="KAF0741337.1"/>
    <property type="molecule type" value="Genomic_DNA"/>
</dbReference>
<dbReference type="InterPro" id="IPR001849">
    <property type="entry name" value="PH_domain"/>
</dbReference>
<evidence type="ECO:0000256" key="1">
    <source>
        <dbReference type="ARBA" id="ARBA00006545"/>
    </source>
</evidence>
<protein>
    <recommendedName>
        <fullName evidence="7">C2 domain-containing protein</fullName>
    </recommendedName>
</protein>